<sequence length="359" mass="38895">MALVNRPSYACATLIIVSKIQQTRNILKSSKAADTTLYVRAGEVKTDELSDEEENDGFIAGWIHRPVKKDNAKHGVSNAYDPSARNPLFANANKTVDTELALLARHYHPSVHVFASNLLEGTPVVYKGDPFHDFAMLRFLERFVFKNPKTKKEDETKPKRKELGIQYKKYEPSGIRGLAITSEEFLSKKRQQTGRKAGKKRSYDEDANSDADPSDVDDDEDANSDADPSDVDDDEDANSDADLPDGGGDEDADSDADLPDGGGDGGGDSPPEDPTAVAKPCNCGERINPGPCVVGTCGCGFFTCIVEGPPDRTCKCWCKSKIPHVQGTGLDGDEYTGQPGGLGGVQLMAGKSYQFIRVR</sequence>
<dbReference type="Proteomes" id="UP000298663">
    <property type="component" value="Unassembled WGS sequence"/>
</dbReference>
<organism evidence="4 5">
    <name type="scientific">Steinernema carpocapsae</name>
    <name type="common">Entomopathogenic nematode</name>
    <dbReference type="NCBI Taxonomy" id="34508"/>
    <lineage>
        <taxon>Eukaryota</taxon>
        <taxon>Metazoa</taxon>
        <taxon>Ecdysozoa</taxon>
        <taxon>Nematoda</taxon>
        <taxon>Chromadorea</taxon>
        <taxon>Rhabditida</taxon>
        <taxon>Tylenchina</taxon>
        <taxon>Panagrolaimomorpha</taxon>
        <taxon>Strongyloidoidea</taxon>
        <taxon>Steinernematidae</taxon>
        <taxon>Steinernema</taxon>
    </lineage>
</organism>
<dbReference type="Pfam" id="PF03914">
    <property type="entry name" value="CBF"/>
    <property type="match status" value="1"/>
</dbReference>
<dbReference type="EMBL" id="AZBU02000003">
    <property type="protein sequence ID" value="TKR87324.1"/>
    <property type="molecule type" value="Genomic_DNA"/>
</dbReference>
<feature type="region of interest" description="Disordered" evidence="2">
    <location>
        <begin position="189"/>
        <end position="276"/>
    </location>
</feature>
<dbReference type="STRING" id="34508.A0A4U5NVT0"/>
<dbReference type="PANTHER" id="PTHR12048">
    <property type="entry name" value="CCAAT-BINDING FACTOR-RELATED"/>
    <property type="match status" value="1"/>
</dbReference>
<protein>
    <recommendedName>
        <fullName evidence="3">CCAAT-binding factor domain-containing protein</fullName>
    </recommendedName>
</protein>
<comment type="caution">
    <text evidence="4">The sequence shown here is derived from an EMBL/GenBank/DDBJ whole genome shotgun (WGS) entry which is preliminary data.</text>
</comment>
<reference evidence="4 5" key="1">
    <citation type="journal article" date="2015" name="Genome Biol.">
        <title>Comparative genomics of Steinernema reveals deeply conserved gene regulatory networks.</title>
        <authorList>
            <person name="Dillman A.R."/>
            <person name="Macchietto M."/>
            <person name="Porter C.F."/>
            <person name="Rogers A."/>
            <person name="Williams B."/>
            <person name="Antoshechkin I."/>
            <person name="Lee M.M."/>
            <person name="Goodwin Z."/>
            <person name="Lu X."/>
            <person name="Lewis E.E."/>
            <person name="Goodrich-Blair H."/>
            <person name="Stock S.P."/>
            <person name="Adams B.J."/>
            <person name="Sternberg P.W."/>
            <person name="Mortazavi A."/>
        </authorList>
    </citation>
    <scope>NUCLEOTIDE SEQUENCE [LARGE SCALE GENOMIC DNA]</scope>
    <source>
        <strain evidence="4 5">ALL</strain>
    </source>
</reference>
<comment type="similarity">
    <text evidence="1">Belongs to the CBF/MAK21 family.</text>
</comment>
<dbReference type="OrthoDB" id="28947at2759"/>
<keyword evidence="5" id="KW-1185">Reference proteome</keyword>
<dbReference type="PANTHER" id="PTHR12048:SF0">
    <property type="entry name" value="CCAAT_ENHANCER-BINDING PROTEIN ZETA"/>
    <property type="match status" value="1"/>
</dbReference>
<dbReference type="InterPro" id="IPR040155">
    <property type="entry name" value="CEBPZ/Mak21-like"/>
</dbReference>
<feature type="compositionally biased region" description="Acidic residues" evidence="2">
    <location>
        <begin position="205"/>
        <end position="258"/>
    </location>
</feature>
<evidence type="ECO:0000259" key="3">
    <source>
        <dbReference type="Pfam" id="PF03914"/>
    </source>
</evidence>
<dbReference type="InterPro" id="IPR005612">
    <property type="entry name" value="CCAAT-binding_factor"/>
</dbReference>
<evidence type="ECO:0000313" key="4">
    <source>
        <dbReference type="EMBL" id="TKR87324.1"/>
    </source>
</evidence>
<gene>
    <name evidence="4" type="ORF">L596_011737</name>
</gene>
<reference evidence="4 5" key="2">
    <citation type="journal article" date="2019" name="G3 (Bethesda)">
        <title>Hybrid Assembly of the Genome of the Entomopathogenic Nematode Steinernema carpocapsae Identifies the X-Chromosome.</title>
        <authorList>
            <person name="Serra L."/>
            <person name="Macchietto M."/>
            <person name="Macias-Munoz A."/>
            <person name="McGill C.J."/>
            <person name="Rodriguez I.M."/>
            <person name="Rodriguez B."/>
            <person name="Murad R."/>
            <person name="Mortazavi A."/>
        </authorList>
    </citation>
    <scope>NUCLEOTIDE SEQUENCE [LARGE SCALE GENOMIC DNA]</scope>
    <source>
        <strain evidence="4 5">ALL</strain>
    </source>
</reference>
<evidence type="ECO:0000256" key="1">
    <source>
        <dbReference type="ARBA" id="ARBA00007797"/>
    </source>
</evidence>
<name>A0A4U5NVT0_STECR</name>
<feature type="domain" description="CCAAT-binding factor" evidence="3">
    <location>
        <begin position="2"/>
        <end position="115"/>
    </location>
</feature>
<dbReference type="AlphaFoldDB" id="A0A4U5NVT0"/>
<evidence type="ECO:0000256" key="2">
    <source>
        <dbReference type="SAM" id="MobiDB-lite"/>
    </source>
</evidence>
<feature type="compositionally biased region" description="Basic residues" evidence="2">
    <location>
        <begin position="189"/>
        <end position="200"/>
    </location>
</feature>
<accession>A0A4U5NVT0</accession>
<evidence type="ECO:0000313" key="5">
    <source>
        <dbReference type="Proteomes" id="UP000298663"/>
    </source>
</evidence>
<dbReference type="GO" id="GO:0005634">
    <property type="term" value="C:nucleus"/>
    <property type="evidence" value="ECO:0007669"/>
    <property type="project" value="TreeGrafter"/>
</dbReference>
<proteinExistence type="inferred from homology"/>